<dbReference type="Pfam" id="PF01810">
    <property type="entry name" value="LysE"/>
    <property type="match status" value="1"/>
</dbReference>
<keyword evidence="3" id="KW-0812">Transmembrane</keyword>
<comment type="subcellular location">
    <subcellularLocation>
        <location evidence="1">Cell membrane</location>
        <topology evidence="1">Multi-pass membrane protein</topology>
    </subcellularLocation>
</comment>
<reference evidence="6 7" key="1">
    <citation type="submission" date="2019-06" db="EMBL/GenBank/DDBJ databases">
        <title>Complete genome sequence of Ensifer mexicanus ITTG R7 isolated from nodules of Acacia angustissima (Mill.) Kuntze.</title>
        <authorList>
            <person name="Rincon-Rosales R."/>
            <person name="Rogel M.A."/>
            <person name="Guerrero G."/>
            <person name="Rincon-Molina C.I."/>
            <person name="Lopez-Lopez A."/>
            <person name="Martinez-Romero E."/>
        </authorList>
    </citation>
    <scope>NUCLEOTIDE SEQUENCE [LARGE SCALE GENOMIC DNA]</scope>
    <source>
        <strain evidence="6 7">ITTG R7</strain>
    </source>
</reference>
<keyword evidence="5" id="KW-0472">Membrane</keyword>
<dbReference type="AlphaFoldDB" id="A0A859QC81"/>
<proteinExistence type="predicted"/>
<dbReference type="PANTHER" id="PTHR30086">
    <property type="entry name" value="ARGININE EXPORTER PROTEIN ARGO"/>
    <property type="match status" value="1"/>
</dbReference>
<dbReference type="Proteomes" id="UP000510721">
    <property type="component" value="Chromosome"/>
</dbReference>
<name>A0A859QC81_9HYPH</name>
<evidence type="ECO:0000256" key="2">
    <source>
        <dbReference type="ARBA" id="ARBA00022475"/>
    </source>
</evidence>
<organism evidence="6 7">
    <name type="scientific">Sinorhizobium mexicanum</name>
    <dbReference type="NCBI Taxonomy" id="375549"/>
    <lineage>
        <taxon>Bacteria</taxon>
        <taxon>Pseudomonadati</taxon>
        <taxon>Pseudomonadota</taxon>
        <taxon>Alphaproteobacteria</taxon>
        <taxon>Hyphomicrobiales</taxon>
        <taxon>Rhizobiaceae</taxon>
        <taxon>Sinorhizobium/Ensifer group</taxon>
        <taxon>Sinorhizobium</taxon>
    </lineage>
</organism>
<dbReference type="InterPro" id="IPR001123">
    <property type="entry name" value="LeuE-type"/>
</dbReference>
<protein>
    <submittedName>
        <fullName evidence="6">LysE family translocator</fullName>
    </submittedName>
</protein>
<dbReference type="PANTHER" id="PTHR30086:SF20">
    <property type="entry name" value="ARGININE EXPORTER PROTEIN ARGO-RELATED"/>
    <property type="match status" value="1"/>
</dbReference>
<evidence type="ECO:0000313" key="7">
    <source>
        <dbReference type="Proteomes" id="UP000510721"/>
    </source>
</evidence>
<sequence length="208" mass="21905">MSYVAIYISILSALLAAAISPGPSFLTVSRISASHSRSDGLAAAAAMGLGGCLFSVLALAGLTSLLSRFQWLDVVLKLLGGGYLVYIGIQSWRHASSPLPRTTATSGGKSIWRSFRSAFLVQVSNPKTIVVYASVFASLLPAETPTEFIATIPIGVFMIETGWYALVALGFSSHHVQGAYDSAKRLIDRSVGILIAGLGVRLIGLAHH</sequence>
<evidence type="ECO:0000313" key="6">
    <source>
        <dbReference type="EMBL" id="QLL61603.1"/>
    </source>
</evidence>
<dbReference type="KEGG" id="emx:FKV68_09160"/>
<keyword evidence="7" id="KW-1185">Reference proteome</keyword>
<accession>A0A859QC81</accession>
<dbReference type="RefSeq" id="WP_180941153.1">
    <property type="nucleotide sequence ID" value="NZ_CP041238.1"/>
</dbReference>
<dbReference type="GO" id="GO:0005886">
    <property type="term" value="C:plasma membrane"/>
    <property type="evidence" value="ECO:0007669"/>
    <property type="project" value="UniProtKB-SubCell"/>
</dbReference>
<evidence type="ECO:0000256" key="4">
    <source>
        <dbReference type="ARBA" id="ARBA00022989"/>
    </source>
</evidence>
<evidence type="ECO:0000256" key="3">
    <source>
        <dbReference type="ARBA" id="ARBA00022692"/>
    </source>
</evidence>
<gene>
    <name evidence="6" type="ORF">FKV68_09160</name>
</gene>
<keyword evidence="2" id="KW-1003">Cell membrane</keyword>
<keyword evidence="4" id="KW-1133">Transmembrane helix</keyword>
<dbReference type="GO" id="GO:0015171">
    <property type="term" value="F:amino acid transmembrane transporter activity"/>
    <property type="evidence" value="ECO:0007669"/>
    <property type="project" value="TreeGrafter"/>
</dbReference>
<dbReference type="EMBL" id="CP041238">
    <property type="protein sequence ID" value="QLL61603.1"/>
    <property type="molecule type" value="Genomic_DNA"/>
</dbReference>
<evidence type="ECO:0000256" key="1">
    <source>
        <dbReference type="ARBA" id="ARBA00004651"/>
    </source>
</evidence>
<evidence type="ECO:0000256" key="5">
    <source>
        <dbReference type="ARBA" id="ARBA00023136"/>
    </source>
</evidence>